<evidence type="ECO:0000256" key="1">
    <source>
        <dbReference type="SAM" id="SignalP"/>
    </source>
</evidence>
<dbReference type="OrthoDB" id="1091532at2"/>
<dbReference type="RefSeq" id="WP_102756170.1">
    <property type="nucleotide sequence ID" value="NZ_CP025791.1"/>
</dbReference>
<evidence type="ECO:0000313" key="3">
    <source>
        <dbReference type="Proteomes" id="UP000235826"/>
    </source>
</evidence>
<dbReference type="KEGG" id="fek:C1H87_12680"/>
<feature type="signal peptide" evidence="1">
    <location>
        <begin position="1"/>
        <end position="22"/>
    </location>
</feature>
<evidence type="ECO:0000313" key="2">
    <source>
        <dbReference type="EMBL" id="AUP79515.1"/>
    </source>
</evidence>
<organism evidence="2 3">
    <name type="scientific">Flavivirga eckloniae</name>
    <dbReference type="NCBI Taxonomy" id="1803846"/>
    <lineage>
        <taxon>Bacteria</taxon>
        <taxon>Pseudomonadati</taxon>
        <taxon>Bacteroidota</taxon>
        <taxon>Flavobacteriia</taxon>
        <taxon>Flavobacteriales</taxon>
        <taxon>Flavobacteriaceae</taxon>
        <taxon>Flavivirga</taxon>
    </lineage>
</organism>
<sequence>MTGKQFCILLLTFLLGEFCLVAQDIENISQQDPFKISGTIGATGTYFNADGRQANREPFSWVIYGSPTISIYGVDIPFSFTFSEQNRDFRQPFNQFGLSPTYKWATVHLGHRNLKWSEFALAGHNFFGGGFEVTPKNFRIGAVYGRFLKPIEPNSATSGTTYDTPAFRRVGSAFKVGYGSEKNNADIVVFQAKDDVNSIDVTNAPPTLTPQENVVASIKTHHLFFEKLSFDAEYARSIYTPNTETVSVNNLNDPIVNTFSFLIDERQGTRVGDAILATLGFKEKTYEIKLRYNRIDPDFKSLGAYFFLTDLEKITIEPRVKFWKNKLVVAGSFGIQKDNLNAVKNAQTKRNIYSTNINFTPIQQYNLNANYTNYGITQKPGTQPINNQMEIAQVNQQLTVTQNVNLLSKDNSIMHMLLLLWNFQNLTDDNSNTSAFSEFQSHILSPRYTFSYNPWRFTTGIGYNYSIFKFTTRETKNFGPSVTLSKAFQKPNINLSTTFNHYEIVNDGIKDSNAFTIRFQGKYRLTKKHQFSLRGFLNNGNTTGINPLNYSETKIDFGYVYTF</sequence>
<reference evidence="2 3" key="1">
    <citation type="submission" date="2018-01" db="EMBL/GenBank/DDBJ databases">
        <title>Complete genome sequence of Flavivirga eckloniae ECD14 isolated from seaweed Ecklonia cava.</title>
        <authorList>
            <person name="Lee J.H."/>
            <person name="Baik K.S."/>
            <person name="Seong C.N."/>
        </authorList>
    </citation>
    <scope>NUCLEOTIDE SEQUENCE [LARGE SCALE GENOMIC DNA]</scope>
    <source>
        <strain evidence="2 3">ECD14</strain>
    </source>
</reference>
<keyword evidence="3" id="KW-1185">Reference proteome</keyword>
<protein>
    <submittedName>
        <fullName evidence="2">Uncharacterized protein</fullName>
    </submittedName>
</protein>
<keyword evidence="1" id="KW-0732">Signal</keyword>
<feature type="chain" id="PRO_5014882043" evidence="1">
    <location>
        <begin position="23"/>
        <end position="563"/>
    </location>
</feature>
<name>A0A2K9PR52_9FLAO</name>
<dbReference type="AlphaFoldDB" id="A0A2K9PR52"/>
<gene>
    <name evidence="2" type="ORF">C1H87_12680</name>
</gene>
<dbReference type="EMBL" id="CP025791">
    <property type="protein sequence ID" value="AUP79515.1"/>
    <property type="molecule type" value="Genomic_DNA"/>
</dbReference>
<accession>A0A2K9PR52</accession>
<proteinExistence type="predicted"/>
<dbReference type="Proteomes" id="UP000235826">
    <property type="component" value="Chromosome"/>
</dbReference>